<evidence type="ECO:0000313" key="2">
    <source>
        <dbReference type="EMBL" id="KAG5460049.1"/>
    </source>
</evidence>
<feature type="region of interest" description="Disordered" evidence="1">
    <location>
        <begin position="52"/>
        <end position="90"/>
    </location>
</feature>
<accession>A0A8H7ZV73</accession>
<dbReference type="Proteomes" id="UP000673691">
    <property type="component" value="Unassembled WGS sequence"/>
</dbReference>
<feature type="compositionally biased region" description="Low complexity" evidence="1">
    <location>
        <begin position="52"/>
        <end position="63"/>
    </location>
</feature>
<comment type="caution">
    <text evidence="2">The sequence shown here is derived from an EMBL/GenBank/DDBJ whole genome shotgun (WGS) entry which is preliminary data.</text>
</comment>
<proteinExistence type="predicted"/>
<dbReference type="AlphaFoldDB" id="A0A8H7ZV73"/>
<feature type="region of interest" description="Disordered" evidence="1">
    <location>
        <begin position="133"/>
        <end position="162"/>
    </location>
</feature>
<keyword evidence="3" id="KW-1185">Reference proteome</keyword>
<evidence type="ECO:0000313" key="3">
    <source>
        <dbReference type="Proteomes" id="UP000673691"/>
    </source>
</evidence>
<sequence length="162" mass="17999">MVFYFLFIPAVERWKPCRTHSYKSRGKSALHEEGSNWTGAGPVRAARRRTFAASGRPAPRAPGEMADGGGEIVFPRPAAEGHTPRHGALGDRRADHIFGRKARAVVRLQWVPSRILQDNVRRLRRAFCRQAGFRPAQGGGDRRDAGPQPQLGPRRLRATEAT</sequence>
<protein>
    <submittedName>
        <fullName evidence="2">Uncharacterized protein</fullName>
    </submittedName>
</protein>
<name>A0A8H7ZV73_9FUNG</name>
<reference evidence="2 3" key="1">
    <citation type="journal article" name="Sci. Rep.">
        <title>Genome-scale phylogenetic analyses confirm Olpidium as the closest living zoosporic fungus to the non-flagellated, terrestrial fungi.</title>
        <authorList>
            <person name="Chang Y."/>
            <person name="Rochon D."/>
            <person name="Sekimoto S."/>
            <person name="Wang Y."/>
            <person name="Chovatia M."/>
            <person name="Sandor L."/>
            <person name="Salamov A."/>
            <person name="Grigoriev I.V."/>
            <person name="Stajich J.E."/>
            <person name="Spatafora J.W."/>
        </authorList>
    </citation>
    <scope>NUCLEOTIDE SEQUENCE [LARGE SCALE GENOMIC DNA]</scope>
    <source>
        <strain evidence="2">S191</strain>
    </source>
</reference>
<gene>
    <name evidence="2" type="ORF">BJ554DRAFT_7949</name>
</gene>
<organism evidence="2 3">
    <name type="scientific">Olpidium bornovanus</name>
    <dbReference type="NCBI Taxonomy" id="278681"/>
    <lineage>
        <taxon>Eukaryota</taxon>
        <taxon>Fungi</taxon>
        <taxon>Fungi incertae sedis</taxon>
        <taxon>Olpidiomycota</taxon>
        <taxon>Olpidiomycotina</taxon>
        <taxon>Olpidiomycetes</taxon>
        <taxon>Olpidiales</taxon>
        <taxon>Olpidiaceae</taxon>
        <taxon>Olpidium</taxon>
    </lineage>
</organism>
<evidence type="ECO:0000256" key="1">
    <source>
        <dbReference type="SAM" id="MobiDB-lite"/>
    </source>
</evidence>
<dbReference type="EMBL" id="JAEFCI010005860">
    <property type="protein sequence ID" value="KAG5460049.1"/>
    <property type="molecule type" value="Genomic_DNA"/>
</dbReference>